<dbReference type="Proteomes" id="UP000650424">
    <property type="component" value="Unassembled WGS sequence"/>
</dbReference>
<dbReference type="RefSeq" id="WP_186948866.1">
    <property type="nucleotide sequence ID" value="NZ_JACOGF010000010.1"/>
</dbReference>
<dbReference type="Pfam" id="PF07238">
    <property type="entry name" value="PilZ"/>
    <property type="match status" value="1"/>
</dbReference>
<feature type="domain" description="PilZ" evidence="1">
    <location>
        <begin position="4"/>
        <end position="107"/>
    </location>
</feature>
<accession>A0ABR6ZUT1</accession>
<sequence>MIELRKSPRVTVTWRSGIKMPDGRLIFTKVINISAEGVLLQSPENLVPLRSYPMMIEIPGIAQASDIYKVSCKGTVRHVILSGDSYNVGMLLSEMSELHAQLVVAWISKTAHLG</sequence>
<name>A0ABR6ZUT1_9BURK</name>
<proteinExistence type="predicted"/>
<reference evidence="2 3" key="1">
    <citation type="submission" date="2020-08" db="EMBL/GenBank/DDBJ databases">
        <title>Novel species isolated from subtropical streams in China.</title>
        <authorList>
            <person name="Lu H."/>
        </authorList>
    </citation>
    <scope>NUCLEOTIDE SEQUENCE [LARGE SCALE GENOMIC DNA]</scope>
    <source>
        <strain evidence="2 3">CY18W</strain>
    </source>
</reference>
<dbReference type="EMBL" id="JACOGF010000010">
    <property type="protein sequence ID" value="MBC3919612.1"/>
    <property type="molecule type" value="Genomic_DNA"/>
</dbReference>
<evidence type="ECO:0000313" key="3">
    <source>
        <dbReference type="Proteomes" id="UP000650424"/>
    </source>
</evidence>
<dbReference type="Gene3D" id="2.40.10.220">
    <property type="entry name" value="predicted glycosyltransferase like domains"/>
    <property type="match status" value="1"/>
</dbReference>
<dbReference type="SUPFAM" id="SSF141371">
    <property type="entry name" value="PilZ domain-like"/>
    <property type="match status" value="1"/>
</dbReference>
<dbReference type="InterPro" id="IPR009875">
    <property type="entry name" value="PilZ_domain"/>
</dbReference>
<keyword evidence="3" id="KW-1185">Reference proteome</keyword>
<protein>
    <submittedName>
        <fullName evidence="2">PilZ domain-containing protein</fullName>
    </submittedName>
</protein>
<gene>
    <name evidence="2" type="ORF">H8L32_19145</name>
</gene>
<evidence type="ECO:0000259" key="1">
    <source>
        <dbReference type="Pfam" id="PF07238"/>
    </source>
</evidence>
<evidence type="ECO:0000313" key="2">
    <source>
        <dbReference type="EMBL" id="MBC3919612.1"/>
    </source>
</evidence>
<comment type="caution">
    <text evidence="2">The sequence shown here is derived from an EMBL/GenBank/DDBJ whole genome shotgun (WGS) entry which is preliminary data.</text>
</comment>
<organism evidence="2 3">
    <name type="scientific">Undibacterium hunanense</name>
    <dbReference type="NCBI Taxonomy" id="2762292"/>
    <lineage>
        <taxon>Bacteria</taxon>
        <taxon>Pseudomonadati</taxon>
        <taxon>Pseudomonadota</taxon>
        <taxon>Betaproteobacteria</taxon>
        <taxon>Burkholderiales</taxon>
        <taxon>Oxalobacteraceae</taxon>
        <taxon>Undibacterium</taxon>
    </lineage>
</organism>